<name>A0A3D1JDT4_9CHLR</name>
<organism evidence="2 3">
    <name type="scientific">Anaerolinea thermolimosa</name>
    <dbReference type="NCBI Taxonomy" id="229919"/>
    <lineage>
        <taxon>Bacteria</taxon>
        <taxon>Bacillati</taxon>
        <taxon>Chloroflexota</taxon>
        <taxon>Anaerolineae</taxon>
        <taxon>Anaerolineales</taxon>
        <taxon>Anaerolineaceae</taxon>
        <taxon>Anaerolinea</taxon>
    </lineage>
</organism>
<dbReference type="PANTHER" id="PTHR39341">
    <property type="entry name" value="BSL7085 PROTEIN"/>
    <property type="match status" value="1"/>
</dbReference>
<protein>
    <submittedName>
        <fullName evidence="2">DUF1858 domain-containing protein</fullName>
    </submittedName>
</protein>
<dbReference type="PANTHER" id="PTHR39341:SF1">
    <property type="entry name" value="DUF1858 DOMAIN-CONTAINING PROTEIN"/>
    <property type="match status" value="1"/>
</dbReference>
<dbReference type="NCBIfam" id="TIGR03980">
    <property type="entry name" value="prismane_assoc"/>
    <property type="match status" value="1"/>
</dbReference>
<dbReference type="Proteomes" id="UP000264141">
    <property type="component" value="Unassembled WGS sequence"/>
</dbReference>
<gene>
    <name evidence="2" type="ORF">DEQ80_02705</name>
</gene>
<accession>A0A3D1JDT4</accession>
<dbReference type="InterPro" id="IPR038062">
    <property type="entry name" value="ScdA-like_N_sf"/>
</dbReference>
<dbReference type="SUPFAM" id="SSF140683">
    <property type="entry name" value="SP0561-like"/>
    <property type="match status" value="1"/>
</dbReference>
<evidence type="ECO:0000259" key="1">
    <source>
        <dbReference type="Pfam" id="PF08984"/>
    </source>
</evidence>
<dbReference type="Pfam" id="PF08984">
    <property type="entry name" value="DUF1858"/>
    <property type="match status" value="1"/>
</dbReference>
<dbReference type="Gene3D" id="1.10.3910.10">
    <property type="entry name" value="SP0561-like"/>
    <property type="match status" value="1"/>
</dbReference>
<proteinExistence type="predicted"/>
<dbReference type="AlphaFoldDB" id="A0A3D1JDT4"/>
<comment type="caution">
    <text evidence="2">The sequence shown here is derived from an EMBL/GenBank/DDBJ whole genome shotgun (WGS) entry which is preliminary data.</text>
</comment>
<dbReference type="InterPro" id="IPR023883">
    <property type="entry name" value="CHP03980_redox-disulphide"/>
</dbReference>
<dbReference type="InterPro" id="IPR015077">
    <property type="entry name" value="DUF1858"/>
</dbReference>
<evidence type="ECO:0000313" key="2">
    <source>
        <dbReference type="EMBL" id="HCE16750.1"/>
    </source>
</evidence>
<sequence>MDWLKSRKTFQPAGRVFSIFVQAQRGKTVNPVYWATEMDKNQSSGVLEIAPHVIVAQIMEHYPQTIAVFLRHHMSCVGCSLAAFDTVAEAALVHDISLDLLLHDLTQAIQSPPCAQSR</sequence>
<dbReference type="OrthoDB" id="5397989at2"/>
<dbReference type="STRING" id="229919.GCA_001050195_01015"/>
<evidence type="ECO:0000313" key="3">
    <source>
        <dbReference type="Proteomes" id="UP000264141"/>
    </source>
</evidence>
<dbReference type="EMBL" id="DPBP01000010">
    <property type="protein sequence ID" value="HCE16750.1"/>
    <property type="molecule type" value="Genomic_DNA"/>
</dbReference>
<feature type="domain" description="DUF1858" evidence="1">
    <location>
        <begin position="51"/>
        <end position="101"/>
    </location>
</feature>
<reference evidence="2 3" key="1">
    <citation type="journal article" date="2018" name="Nat. Biotechnol.">
        <title>A standardized bacterial taxonomy based on genome phylogeny substantially revises the tree of life.</title>
        <authorList>
            <person name="Parks D.H."/>
            <person name="Chuvochina M."/>
            <person name="Waite D.W."/>
            <person name="Rinke C."/>
            <person name="Skarshewski A."/>
            <person name="Chaumeil P.A."/>
            <person name="Hugenholtz P."/>
        </authorList>
    </citation>
    <scope>NUCLEOTIDE SEQUENCE [LARGE SCALE GENOMIC DNA]</scope>
    <source>
        <strain evidence="2">UBA8781</strain>
    </source>
</reference>